<dbReference type="InterPro" id="IPR032567">
    <property type="entry name" value="RTL1-rel"/>
</dbReference>
<dbReference type="Pfam" id="PF08284">
    <property type="entry name" value="RVP_2"/>
    <property type="match status" value="1"/>
</dbReference>
<dbReference type="GO" id="GO:0004190">
    <property type="term" value="F:aspartic-type endopeptidase activity"/>
    <property type="evidence" value="ECO:0007669"/>
    <property type="project" value="InterPro"/>
</dbReference>
<protein>
    <recommendedName>
        <fullName evidence="3">CCHC-type domain-containing protein</fullName>
    </recommendedName>
</protein>
<dbReference type="PANTHER" id="PTHR15503">
    <property type="entry name" value="LDOC1 RELATED"/>
    <property type="match status" value="1"/>
</dbReference>
<dbReference type="GO" id="GO:0003676">
    <property type="term" value="F:nucleic acid binding"/>
    <property type="evidence" value="ECO:0007669"/>
    <property type="project" value="InterPro"/>
</dbReference>
<dbReference type="Pfam" id="PF00098">
    <property type="entry name" value="zf-CCHC"/>
    <property type="match status" value="1"/>
</dbReference>
<gene>
    <name evidence="4" type="ORF">AXF42_Ash012249</name>
</gene>
<feature type="compositionally biased region" description="Basic and acidic residues" evidence="2">
    <location>
        <begin position="159"/>
        <end position="172"/>
    </location>
</feature>
<dbReference type="SMART" id="SM00343">
    <property type="entry name" value="ZnF_C2HC"/>
    <property type="match status" value="1"/>
</dbReference>
<dbReference type="PANTHER" id="PTHR15503:SF42">
    <property type="entry name" value="ZINC FINGER, CCHC-TYPE, RETROTRANSPOSON GAG DOMAIN, ASPARTIC PEPTIDASE DOMAIN PROTEIN-RELATED"/>
    <property type="match status" value="1"/>
</dbReference>
<dbReference type="Pfam" id="PF03732">
    <property type="entry name" value="Retrotrans_gag"/>
    <property type="match status" value="1"/>
</dbReference>
<dbReference type="InterPro" id="IPR036875">
    <property type="entry name" value="Znf_CCHC_sf"/>
</dbReference>
<dbReference type="InterPro" id="IPR001878">
    <property type="entry name" value="Znf_CCHC"/>
</dbReference>
<dbReference type="EMBL" id="KZ451916">
    <property type="protein sequence ID" value="PKA62662.1"/>
    <property type="molecule type" value="Genomic_DNA"/>
</dbReference>
<dbReference type="SUPFAM" id="SSF57756">
    <property type="entry name" value="Retrovirus zinc finger-like domains"/>
    <property type="match status" value="1"/>
</dbReference>
<feature type="domain" description="CCHC-type" evidence="3">
    <location>
        <begin position="224"/>
        <end position="239"/>
    </location>
</feature>
<evidence type="ECO:0000256" key="2">
    <source>
        <dbReference type="SAM" id="MobiDB-lite"/>
    </source>
</evidence>
<dbReference type="GO" id="GO:0006508">
    <property type="term" value="P:proteolysis"/>
    <property type="evidence" value="ECO:0007669"/>
    <property type="project" value="InterPro"/>
</dbReference>
<keyword evidence="1" id="KW-0479">Metal-binding</keyword>
<evidence type="ECO:0000259" key="3">
    <source>
        <dbReference type="PROSITE" id="PS50158"/>
    </source>
</evidence>
<organism evidence="4 5">
    <name type="scientific">Apostasia shenzhenica</name>
    <dbReference type="NCBI Taxonomy" id="1088818"/>
    <lineage>
        <taxon>Eukaryota</taxon>
        <taxon>Viridiplantae</taxon>
        <taxon>Streptophyta</taxon>
        <taxon>Embryophyta</taxon>
        <taxon>Tracheophyta</taxon>
        <taxon>Spermatophyta</taxon>
        <taxon>Magnoliopsida</taxon>
        <taxon>Liliopsida</taxon>
        <taxon>Asparagales</taxon>
        <taxon>Orchidaceae</taxon>
        <taxon>Apostasioideae</taxon>
        <taxon>Apostasia</taxon>
    </lineage>
</organism>
<reference evidence="4 5" key="1">
    <citation type="journal article" date="2017" name="Nature">
        <title>The Apostasia genome and the evolution of orchids.</title>
        <authorList>
            <person name="Zhang G.Q."/>
            <person name="Liu K.W."/>
            <person name="Li Z."/>
            <person name="Lohaus R."/>
            <person name="Hsiao Y.Y."/>
            <person name="Niu S.C."/>
            <person name="Wang J.Y."/>
            <person name="Lin Y.C."/>
            <person name="Xu Q."/>
            <person name="Chen L.J."/>
            <person name="Yoshida K."/>
            <person name="Fujiwara S."/>
            <person name="Wang Z.W."/>
            <person name="Zhang Y.Q."/>
            <person name="Mitsuda N."/>
            <person name="Wang M."/>
            <person name="Liu G.H."/>
            <person name="Pecoraro L."/>
            <person name="Huang H.X."/>
            <person name="Xiao X.J."/>
            <person name="Lin M."/>
            <person name="Wu X.Y."/>
            <person name="Wu W.L."/>
            <person name="Chen Y.Y."/>
            <person name="Chang S.B."/>
            <person name="Sakamoto S."/>
            <person name="Ohme-Takagi M."/>
            <person name="Yagi M."/>
            <person name="Zeng S.J."/>
            <person name="Shen C.Y."/>
            <person name="Yeh C.M."/>
            <person name="Luo Y.B."/>
            <person name="Tsai W.C."/>
            <person name="Van de Peer Y."/>
            <person name="Liu Z.J."/>
        </authorList>
    </citation>
    <scope>NUCLEOTIDE SEQUENCE [LARGE SCALE GENOMIC DNA]</scope>
    <source>
        <strain evidence="5">cv. Shenzhen</strain>
        <tissue evidence="4">Stem</tissue>
    </source>
</reference>
<evidence type="ECO:0000313" key="4">
    <source>
        <dbReference type="EMBL" id="PKA62662.1"/>
    </source>
</evidence>
<feature type="region of interest" description="Disordered" evidence="2">
    <location>
        <begin position="158"/>
        <end position="203"/>
    </location>
</feature>
<dbReference type="OrthoDB" id="1744647at2759"/>
<proteinExistence type="predicted"/>
<keyword evidence="5" id="KW-1185">Reference proteome</keyword>
<dbReference type="InterPro" id="IPR001969">
    <property type="entry name" value="Aspartic_peptidase_AS"/>
</dbReference>
<feature type="region of interest" description="Disordered" evidence="2">
    <location>
        <begin position="252"/>
        <end position="279"/>
    </location>
</feature>
<evidence type="ECO:0000256" key="1">
    <source>
        <dbReference type="PROSITE-ProRule" id="PRU00047"/>
    </source>
</evidence>
<dbReference type="PROSITE" id="PS50158">
    <property type="entry name" value="ZF_CCHC"/>
    <property type="match status" value="1"/>
</dbReference>
<accession>A0A2I0B4E2</accession>
<dbReference type="GO" id="GO:0008270">
    <property type="term" value="F:zinc ion binding"/>
    <property type="evidence" value="ECO:0007669"/>
    <property type="project" value="UniProtKB-KW"/>
</dbReference>
<sequence>MIAENWLEKIEKVFESIRCPADRKVSMATSVMDGAADDWWTNYRRVHLSDKTVEAITWEEFLEAFRQKYVPFSARKKMKDELFRLLQRGMSVPAYEAKFVALSRSAPQLVSIEEDKCDLFLHGLRDNIRILVIPQQLNSYSALVETATLVEQNKQAMQARRDAVANKRKGMESKQSGGSSSKKTNSSRGSYFKAASDSLGNSKPRCQQCGRWHFGICRADGKTCFTCGEQGHFARSCPKGFTRGASISTSIASVPTRHGGGTSAMPSLGRSSTAPSGVRGEQAQPHIYALTQQEAQDSPDVITGTFLLCNSPVNVLFDSGASHSFISNDLV</sequence>
<dbReference type="Gene3D" id="4.10.60.10">
    <property type="entry name" value="Zinc finger, CCHC-type"/>
    <property type="match status" value="1"/>
</dbReference>
<dbReference type="AlphaFoldDB" id="A0A2I0B4E2"/>
<feature type="compositionally biased region" description="Low complexity" evidence="2">
    <location>
        <begin position="173"/>
        <end position="190"/>
    </location>
</feature>
<dbReference type="PROSITE" id="PS00141">
    <property type="entry name" value="ASP_PROTEASE"/>
    <property type="match status" value="1"/>
</dbReference>
<dbReference type="InterPro" id="IPR005162">
    <property type="entry name" value="Retrotrans_gag_dom"/>
</dbReference>
<keyword evidence="1" id="KW-0862">Zinc</keyword>
<name>A0A2I0B4E2_9ASPA</name>
<dbReference type="Proteomes" id="UP000236161">
    <property type="component" value="Unassembled WGS sequence"/>
</dbReference>
<evidence type="ECO:0000313" key="5">
    <source>
        <dbReference type="Proteomes" id="UP000236161"/>
    </source>
</evidence>
<keyword evidence="1" id="KW-0863">Zinc-finger</keyword>